<sequence>MPRAVLRYVTHRITQHPDTDVTFEAECLRCDWSATPSEDGAAVDIECMGHTGRTDHEGFRRVCTSFALVVRAG</sequence>
<name>A0A1D7VTA4_9ACTN</name>
<evidence type="ECO:0000259" key="1">
    <source>
        <dbReference type="Pfam" id="PF25232"/>
    </source>
</evidence>
<dbReference type="EMBL" id="CP017157">
    <property type="protein sequence ID" value="AOP49996.1"/>
    <property type="molecule type" value="Genomic_DNA"/>
</dbReference>
<accession>A0A1D7VTA4</accession>
<dbReference type="InterPro" id="IPR057170">
    <property type="entry name" value="DUF7848"/>
</dbReference>
<organism evidence="2 3">
    <name type="scientific">Streptomyces lydicus</name>
    <dbReference type="NCBI Taxonomy" id="47763"/>
    <lineage>
        <taxon>Bacteria</taxon>
        <taxon>Bacillati</taxon>
        <taxon>Actinomycetota</taxon>
        <taxon>Actinomycetes</taxon>
        <taxon>Kitasatosporales</taxon>
        <taxon>Streptomycetaceae</taxon>
        <taxon>Streptomyces</taxon>
    </lineage>
</organism>
<gene>
    <name evidence="2" type="ORF">SL103_30445</name>
</gene>
<dbReference type="Proteomes" id="UP000094094">
    <property type="component" value="Chromosome"/>
</dbReference>
<evidence type="ECO:0000313" key="3">
    <source>
        <dbReference type="Proteomes" id="UP000094094"/>
    </source>
</evidence>
<protein>
    <recommendedName>
        <fullName evidence="1">DUF7848 domain-containing protein</fullName>
    </recommendedName>
</protein>
<keyword evidence="3" id="KW-1185">Reference proteome</keyword>
<dbReference type="OrthoDB" id="4236662at2"/>
<evidence type="ECO:0000313" key="2">
    <source>
        <dbReference type="EMBL" id="AOP49996.1"/>
    </source>
</evidence>
<dbReference type="KEGG" id="slc:SL103_30445"/>
<feature type="domain" description="DUF7848" evidence="1">
    <location>
        <begin position="2"/>
        <end position="71"/>
    </location>
</feature>
<dbReference type="AlphaFoldDB" id="A0A1D7VTA4"/>
<proteinExistence type="predicted"/>
<reference evidence="2 3" key="1">
    <citation type="submission" date="2016-09" db="EMBL/GenBank/DDBJ databases">
        <title>Complete genome sequencing of Streptomyces lydicus 103 and metabolic pathways analysis of antibiotic biosynthesis.</title>
        <authorList>
            <person name="Jia N."/>
            <person name="Ding M.-Z."/>
            <person name="Gao F."/>
            <person name="Yuan Y.-J."/>
        </authorList>
    </citation>
    <scope>NUCLEOTIDE SEQUENCE [LARGE SCALE GENOMIC DNA]</scope>
    <source>
        <strain evidence="2 3">103</strain>
    </source>
</reference>
<dbReference type="Pfam" id="PF25232">
    <property type="entry name" value="DUF7848"/>
    <property type="match status" value="1"/>
</dbReference>